<dbReference type="PANTHER" id="PTHR45128:SF1">
    <property type="entry name" value="S-ADENOSYLMETHIONINE-DEPENDENT METHYLTRANSFERASE RV2258C"/>
    <property type="match status" value="1"/>
</dbReference>
<accession>A0A8W8JHA2</accession>
<dbReference type="AlphaFoldDB" id="A0A8W8JHA2"/>
<dbReference type="InterPro" id="IPR053173">
    <property type="entry name" value="SAM-binding_MTase"/>
</dbReference>
<evidence type="ECO:0000259" key="1">
    <source>
        <dbReference type="Pfam" id="PF21320"/>
    </source>
</evidence>
<proteinExistence type="predicted"/>
<dbReference type="Gene3D" id="1.10.10.10">
    <property type="entry name" value="Winged helix-like DNA-binding domain superfamily/Winged helix DNA-binding domain"/>
    <property type="match status" value="1"/>
</dbReference>
<evidence type="ECO:0000313" key="3">
    <source>
        <dbReference type="Proteomes" id="UP000005408"/>
    </source>
</evidence>
<evidence type="ECO:0000313" key="2">
    <source>
        <dbReference type="EnsemblMetazoa" id="G19045.1:cds"/>
    </source>
</evidence>
<dbReference type="Proteomes" id="UP000005408">
    <property type="component" value="Unassembled WGS sequence"/>
</dbReference>
<feature type="domain" description="S-adenosylmethionine-dependent methyltransferase Rv2258c-like winged HTH" evidence="1">
    <location>
        <begin position="19"/>
        <end position="88"/>
    </location>
</feature>
<dbReference type="InterPro" id="IPR036390">
    <property type="entry name" value="WH_DNA-bd_sf"/>
</dbReference>
<name>A0A8W8JHA2_MAGGI</name>
<dbReference type="InterPro" id="IPR036388">
    <property type="entry name" value="WH-like_DNA-bd_sf"/>
</dbReference>
<dbReference type="SUPFAM" id="SSF46785">
    <property type="entry name" value="Winged helix' DNA-binding domain"/>
    <property type="match status" value="1"/>
</dbReference>
<dbReference type="OrthoDB" id="565050at2759"/>
<protein>
    <recommendedName>
        <fullName evidence="1">S-adenosylmethionine-dependent methyltransferase Rv2258c-like winged HTH domain-containing protein</fullName>
    </recommendedName>
</protein>
<dbReference type="Pfam" id="PF21320">
    <property type="entry name" value="WHD_Rv2258c"/>
    <property type="match status" value="1"/>
</dbReference>
<reference evidence="2" key="1">
    <citation type="submission" date="2022-08" db="UniProtKB">
        <authorList>
            <consortium name="EnsemblMetazoa"/>
        </authorList>
    </citation>
    <scope>IDENTIFICATION</scope>
    <source>
        <strain evidence="2">05x7-T-G4-1.051#20</strain>
    </source>
</reference>
<organism evidence="2 3">
    <name type="scientific">Magallana gigas</name>
    <name type="common">Pacific oyster</name>
    <name type="synonym">Crassostrea gigas</name>
    <dbReference type="NCBI Taxonomy" id="29159"/>
    <lineage>
        <taxon>Eukaryota</taxon>
        <taxon>Metazoa</taxon>
        <taxon>Spiralia</taxon>
        <taxon>Lophotrochozoa</taxon>
        <taxon>Mollusca</taxon>
        <taxon>Bivalvia</taxon>
        <taxon>Autobranchia</taxon>
        <taxon>Pteriomorphia</taxon>
        <taxon>Ostreida</taxon>
        <taxon>Ostreoidea</taxon>
        <taxon>Ostreidae</taxon>
        <taxon>Magallana</taxon>
    </lineage>
</organism>
<dbReference type="InterPro" id="IPR048711">
    <property type="entry name" value="WHD_Rv2258c"/>
</dbReference>
<dbReference type="PANTHER" id="PTHR45128">
    <property type="entry name" value="METHYLTRANSFERASE TYPE 11"/>
    <property type="match status" value="1"/>
</dbReference>
<sequence>MALPEPRNLEQVVRDGLSTLVFGFGYRVGIVDGFIKIKQPCTAEELAQKINMKKRYIEEWLSCLAAAGIVRVHENDRFSLPYDESVLTTQGHLASILPIFCESIPKLEKVICADGPRGYTFTASFLKFVEGWSTPVAIENWVKTSLEPVLNLNGGD</sequence>
<dbReference type="EnsemblMetazoa" id="G19045.1">
    <property type="protein sequence ID" value="G19045.1:cds"/>
    <property type="gene ID" value="G19045"/>
</dbReference>
<keyword evidence="3" id="KW-1185">Reference proteome</keyword>